<name>A0ACB0IXD0_TRIPR</name>
<accession>A0ACB0IXD0</accession>
<proteinExistence type="predicted"/>
<evidence type="ECO:0000313" key="1">
    <source>
        <dbReference type="EMBL" id="CAJ2636327.1"/>
    </source>
</evidence>
<dbReference type="Proteomes" id="UP001177021">
    <property type="component" value="Unassembled WGS sequence"/>
</dbReference>
<organism evidence="1 2">
    <name type="scientific">Trifolium pratense</name>
    <name type="common">Red clover</name>
    <dbReference type="NCBI Taxonomy" id="57577"/>
    <lineage>
        <taxon>Eukaryota</taxon>
        <taxon>Viridiplantae</taxon>
        <taxon>Streptophyta</taxon>
        <taxon>Embryophyta</taxon>
        <taxon>Tracheophyta</taxon>
        <taxon>Spermatophyta</taxon>
        <taxon>Magnoliopsida</taxon>
        <taxon>eudicotyledons</taxon>
        <taxon>Gunneridae</taxon>
        <taxon>Pentapetalae</taxon>
        <taxon>rosids</taxon>
        <taxon>fabids</taxon>
        <taxon>Fabales</taxon>
        <taxon>Fabaceae</taxon>
        <taxon>Papilionoideae</taxon>
        <taxon>50 kb inversion clade</taxon>
        <taxon>NPAAA clade</taxon>
        <taxon>Hologalegina</taxon>
        <taxon>IRL clade</taxon>
        <taxon>Trifolieae</taxon>
        <taxon>Trifolium</taxon>
    </lineage>
</organism>
<sequence>MNITTIPKFLGTKNSISISLIISIYILFLVTNVKSDFSFDFPNFNLDIVKEGIAFANDATLKNGVIQLTKKDDYGYPLKHSAGQFGLITPIQIYDKTTGKVADFVTEFTFLVNTNGRSNYGDGFAFFIVSPNFKIPDKKKSEGGNLGIFTSETALYTKEVLLVEFDTFSNEWDPSPVTQFAHIGIDVNSIRSVVYTPWYSDFTLDGNVGKARIEYDSSDKKLKVLVTYFNKGPILNGESSLVYNIDLTTFLPEKVQIGFSASTGDLVETHDILSWSFKSNI</sequence>
<comment type="caution">
    <text evidence="1">The sequence shown here is derived from an EMBL/GenBank/DDBJ whole genome shotgun (WGS) entry which is preliminary data.</text>
</comment>
<reference evidence="1" key="1">
    <citation type="submission" date="2023-10" db="EMBL/GenBank/DDBJ databases">
        <authorList>
            <person name="Rodriguez Cubillos JULIANA M."/>
            <person name="De Vega J."/>
        </authorList>
    </citation>
    <scope>NUCLEOTIDE SEQUENCE</scope>
</reference>
<keyword evidence="2" id="KW-1185">Reference proteome</keyword>
<dbReference type="EMBL" id="CASHSV030000002">
    <property type="protein sequence ID" value="CAJ2636327.1"/>
    <property type="molecule type" value="Genomic_DNA"/>
</dbReference>
<evidence type="ECO:0000313" key="2">
    <source>
        <dbReference type="Proteomes" id="UP001177021"/>
    </source>
</evidence>
<protein>
    <submittedName>
        <fullName evidence="1">Uncharacterized protein</fullName>
    </submittedName>
</protein>
<gene>
    <name evidence="1" type="ORF">MILVUS5_LOCUS6839</name>
</gene>